<gene>
    <name evidence="4" type="ORF">LTR84_008211</name>
</gene>
<evidence type="ECO:0000256" key="1">
    <source>
        <dbReference type="ARBA" id="ARBA00008072"/>
    </source>
</evidence>
<dbReference type="InterPro" id="IPR011032">
    <property type="entry name" value="GroES-like_sf"/>
</dbReference>
<dbReference type="Pfam" id="PF00107">
    <property type="entry name" value="ADH_zinc_N"/>
    <property type="match status" value="1"/>
</dbReference>
<dbReference type="InterPro" id="IPR047122">
    <property type="entry name" value="Trans-enoyl_RdTase-like"/>
</dbReference>
<comment type="caution">
    <text evidence="4">The sequence shown here is derived from an EMBL/GenBank/DDBJ whole genome shotgun (WGS) entry which is preliminary data.</text>
</comment>
<dbReference type="SMART" id="SM00829">
    <property type="entry name" value="PKS_ER"/>
    <property type="match status" value="1"/>
</dbReference>
<dbReference type="CDD" id="cd08249">
    <property type="entry name" value="enoyl_reductase_like"/>
    <property type="match status" value="1"/>
</dbReference>
<evidence type="ECO:0000259" key="3">
    <source>
        <dbReference type="SMART" id="SM00829"/>
    </source>
</evidence>
<keyword evidence="5" id="KW-1185">Reference proteome</keyword>
<reference evidence="4 5" key="1">
    <citation type="submission" date="2023-08" db="EMBL/GenBank/DDBJ databases">
        <title>Black Yeasts Isolated from many extreme environments.</title>
        <authorList>
            <person name="Coleine C."/>
            <person name="Stajich J.E."/>
            <person name="Selbmann L."/>
        </authorList>
    </citation>
    <scope>NUCLEOTIDE SEQUENCE [LARGE SCALE GENOMIC DNA]</scope>
    <source>
        <strain evidence="4 5">CCFEE 5792</strain>
    </source>
</reference>
<sequence length="349" mass="36788">MANHAIVIKSAGKAELVEASVPTLREDYLLVKVKAVALNPTDILHIDLLAPVGARVGCDYAGVVEEVGANVTKSFKKGDRVAGVAHGSNAVHHEDGTFSGIITVKGDLQIHIPENLGFEEAATLGIGITTVGQALYQSLGLSLPGEGQKDLSPILIYGGSTATGSLAIQYAKLSGKTVIATASARNFDLVKRLGADEVFDYTSSTCASDIKKYTKGELTLAFDCISKGNSTQICIESMSDKGGIYTTLLPVPGDKVSAINDKVENKSTLAYTAIGEAIQFGPQQIPAIPSHFEFAKKFWSISEKLLADGDIKVHQLAINEGGSGLEGVLEGLKMVRAGDVRGRKLVYTI</sequence>
<name>A0AAV9MY52_9EURO</name>
<proteinExistence type="inferred from homology"/>
<dbReference type="GO" id="GO:0016651">
    <property type="term" value="F:oxidoreductase activity, acting on NAD(P)H"/>
    <property type="evidence" value="ECO:0007669"/>
    <property type="project" value="InterPro"/>
</dbReference>
<dbReference type="Gene3D" id="3.90.180.10">
    <property type="entry name" value="Medium-chain alcohol dehydrogenases, catalytic domain"/>
    <property type="match status" value="1"/>
</dbReference>
<dbReference type="PANTHER" id="PTHR45348:SF2">
    <property type="entry name" value="ZINC-TYPE ALCOHOL DEHYDROGENASE-LIKE PROTEIN C2E1P3.01"/>
    <property type="match status" value="1"/>
</dbReference>
<accession>A0AAV9MY52</accession>
<dbReference type="Proteomes" id="UP001358417">
    <property type="component" value="Unassembled WGS sequence"/>
</dbReference>
<dbReference type="RefSeq" id="XP_064702000.1">
    <property type="nucleotide sequence ID" value="XM_064851759.1"/>
</dbReference>
<organism evidence="4 5">
    <name type="scientific">Exophiala bonariae</name>
    <dbReference type="NCBI Taxonomy" id="1690606"/>
    <lineage>
        <taxon>Eukaryota</taxon>
        <taxon>Fungi</taxon>
        <taxon>Dikarya</taxon>
        <taxon>Ascomycota</taxon>
        <taxon>Pezizomycotina</taxon>
        <taxon>Eurotiomycetes</taxon>
        <taxon>Chaetothyriomycetidae</taxon>
        <taxon>Chaetothyriales</taxon>
        <taxon>Herpotrichiellaceae</taxon>
        <taxon>Exophiala</taxon>
    </lineage>
</organism>
<dbReference type="AlphaFoldDB" id="A0AAV9MY52"/>
<keyword evidence="2" id="KW-0560">Oxidoreductase</keyword>
<protein>
    <recommendedName>
        <fullName evidence="3">Enoyl reductase (ER) domain-containing protein</fullName>
    </recommendedName>
</protein>
<dbReference type="InterPro" id="IPR013154">
    <property type="entry name" value="ADH-like_N"/>
</dbReference>
<dbReference type="PANTHER" id="PTHR45348">
    <property type="entry name" value="HYPOTHETICAL OXIDOREDUCTASE (EUROFUNG)"/>
    <property type="match status" value="1"/>
</dbReference>
<comment type="similarity">
    <text evidence="1">Belongs to the zinc-containing alcohol dehydrogenase family.</text>
</comment>
<dbReference type="SUPFAM" id="SSF50129">
    <property type="entry name" value="GroES-like"/>
    <property type="match status" value="1"/>
</dbReference>
<dbReference type="EMBL" id="JAVRRD010000030">
    <property type="protein sequence ID" value="KAK5046409.1"/>
    <property type="molecule type" value="Genomic_DNA"/>
</dbReference>
<feature type="domain" description="Enoyl reductase (ER)" evidence="3">
    <location>
        <begin position="9"/>
        <end position="346"/>
    </location>
</feature>
<dbReference type="Gene3D" id="3.40.50.720">
    <property type="entry name" value="NAD(P)-binding Rossmann-like Domain"/>
    <property type="match status" value="1"/>
</dbReference>
<dbReference type="Pfam" id="PF08240">
    <property type="entry name" value="ADH_N"/>
    <property type="match status" value="1"/>
</dbReference>
<evidence type="ECO:0000313" key="4">
    <source>
        <dbReference type="EMBL" id="KAK5046409.1"/>
    </source>
</evidence>
<dbReference type="InterPro" id="IPR013149">
    <property type="entry name" value="ADH-like_C"/>
</dbReference>
<evidence type="ECO:0000313" key="5">
    <source>
        <dbReference type="Proteomes" id="UP001358417"/>
    </source>
</evidence>
<evidence type="ECO:0000256" key="2">
    <source>
        <dbReference type="ARBA" id="ARBA00023002"/>
    </source>
</evidence>
<dbReference type="SUPFAM" id="SSF51735">
    <property type="entry name" value="NAD(P)-binding Rossmann-fold domains"/>
    <property type="match status" value="1"/>
</dbReference>
<dbReference type="InterPro" id="IPR036291">
    <property type="entry name" value="NAD(P)-bd_dom_sf"/>
</dbReference>
<dbReference type="GeneID" id="89976375"/>
<dbReference type="InterPro" id="IPR020843">
    <property type="entry name" value="ER"/>
</dbReference>